<sequence>MSNTQQTPNPPEEAAKQTLTIAELTTVLIKHYGIKEGLYEASFGIGITVGGFQPVPNEPPYPGAAVFVQSVSLQAVPIPSPHSVDASKVSLVGDRHQDVPQGSKG</sequence>
<evidence type="ECO:0000313" key="3">
    <source>
        <dbReference type="Proteomes" id="UP000295110"/>
    </source>
</evidence>
<gene>
    <name evidence="2" type="ORF">EV671_102577</name>
</gene>
<dbReference type="AlphaFoldDB" id="A0A4R3UMW8"/>
<protein>
    <submittedName>
        <fullName evidence="2">Uncharacterized protein</fullName>
    </submittedName>
</protein>
<comment type="caution">
    <text evidence="2">The sequence shown here is derived from an EMBL/GenBank/DDBJ whole genome shotgun (WGS) entry which is preliminary data.</text>
</comment>
<organism evidence="2 3">
    <name type="scientific">Roseateles saccharophilus</name>
    <name type="common">Pseudomonas saccharophila</name>
    <dbReference type="NCBI Taxonomy" id="304"/>
    <lineage>
        <taxon>Bacteria</taxon>
        <taxon>Pseudomonadati</taxon>
        <taxon>Pseudomonadota</taxon>
        <taxon>Betaproteobacteria</taxon>
        <taxon>Burkholderiales</taxon>
        <taxon>Sphaerotilaceae</taxon>
        <taxon>Roseateles</taxon>
    </lineage>
</organism>
<dbReference type="Proteomes" id="UP000295110">
    <property type="component" value="Unassembled WGS sequence"/>
</dbReference>
<proteinExistence type="predicted"/>
<accession>A0A4R3UMW8</accession>
<feature type="region of interest" description="Disordered" evidence="1">
    <location>
        <begin position="83"/>
        <end position="105"/>
    </location>
</feature>
<dbReference type="RefSeq" id="WP_132574421.1">
    <property type="nucleotide sequence ID" value="NZ_CBCSGL010000021.1"/>
</dbReference>
<keyword evidence="3" id="KW-1185">Reference proteome</keyword>
<reference evidence="2 3" key="1">
    <citation type="submission" date="2019-03" db="EMBL/GenBank/DDBJ databases">
        <title>Genomic Encyclopedia of Type Strains, Phase IV (KMG-IV): sequencing the most valuable type-strain genomes for metagenomic binning, comparative biology and taxonomic classification.</title>
        <authorList>
            <person name="Goeker M."/>
        </authorList>
    </citation>
    <scope>NUCLEOTIDE SEQUENCE [LARGE SCALE GENOMIC DNA]</scope>
    <source>
        <strain evidence="2 3">DSM 654</strain>
    </source>
</reference>
<name>A0A4R3UMW8_ROSSA</name>
<dbReference type="EMBL" id="SMBU01000025">
    <property type="protein sequence ID" value="TCU91598.1"/>
    <property type="molecule type" value="Genomic_DNA"/>
</dbReference>
<evidence type="ECO:0000256" key="1">
    <source>
        <dbReference type="SAM" id="MobiDB-lite"/>
    </source>
</evidence>
<evidence type="ECO:0000313" key="2">
    <source>
        <dbReference type="EMBL" id="TCU91598.1"/>
    </source>
</evidence>